<dbReference type="EMBL" id="CP051755">
    <property type="protein sequence ID" value="QPJ86624.1"/>
    <property type="molecule type" value="Genomic_DNA"/>
</dbReference>
<gene>
    <name evidence="1" type="ORF">HH195_11695</name>
</gene>
<name>A0ACD1BGD9_9CLOT</name>
<proteinExistence type="predicted"/>
<dbReference type="Proteomes" id="UP000594603">
    <property type="component" value="Plasmid p1"/>
</dbReference>
<sequence length="160" mass="19070">MELRYTLSLDDYVNLNKYSPQKKKNDLKILLTLFIFFFFITILGYLVNFSLGNKCAILSIIFYITIIIFKNLILKTAIKKKILTFPYMLDDIILKFNNDSIIFKYDCDYVAPIKFNLNIISEIHECEDYLYVFSNKNNILFFIPLKFLSEDDKNKFLNLF</sequence>
<protein>
    <submittedName>
        <fullName evidence="1">Uncharacterized protein</fullName>
    </submittedName>
</protein>
<evidence type="ECO:0000313" key="2">
    <source>
        <dbReference type="Proteomes" id="UP000594603"/>
    </source>
</evidence>
<reference evidence="1" key="1">
    <citation type="submission" date="2020-04" db="EMBL/GenBank/DDBJ databases">
        <title>A novel bacterium ('Candidatus Sarcina troglodytae' sp. nov.) linked to a protracted, uniformly lethal epizootic among sanctuary western chimpanzees (Pan troglodytes verus) in Sierra Leone.</title>
        <authorList>
            <person name="Owens L.A."/>
            <person name="Colitti B."/>
            <person name="Hirji I."/>
            <person name="Pizaro A."/>
            <person name="Jaffe J.E."/>
            <person name="Moittie S."/>
            <person name="Bishop-Lilly K.A."/>
            <person name="Estrella L.A."/>
            <person name="Voegtly L.J."/>
            <person name="Kuhn J.H."/>
            <person name="Suen G."/>
            <person name="Deblois C.L."/>
            <person name="Dunn C."/>
            <person name="Juan-Salles C."/>
            <person name="Goldberg T.L."/>
        </authorList>
    </citation>
    <scope>NUCLEOTIDE SEQUENCE</scope>
    <source>
        <strain evidence="1">JB2</strain>
    </source>
</reference>
<geneLocation type="plasmid" evidence="1 2">
    <name>p1</name>
</geneLocation>
<accession>A0ACD1BGD9</accession>
<keyword evidence="1" id="KW-0614">Plasmid</keyword>
<evidence type="ECO:0000313" key="1">
    <source>
        <dbReference type="EMBL" id="QPJ86624.1"/>
    </source>
</evidence>
<organism evidence="1 2">
    <name type="scientific">Candidatus Sarcina troglodytae</name>
    <dbReference type="NCBI Taxonomy" id="2726954"/>
    <lineage>
        <taxon>Bacteria</taxon>
        <taxon>Bacillati</taxon>
        <taxon>Bacillota</taxon>
        <taxon>Clostridia</taxon>
        <taxon>Eubacteriales</taxon>
        <taxon>Clostridiaceae</taxon>
        <taxon>Sarcina</taxon>
    </lineage>
</organism>
<keyword evidence="2" id="KW-1185">Reference proteome</keyword>